<comment type="caution">
    <text evidence="2">The sequence shown here is derived from an EMBL/GenBank/DDBJ whole genome shotgun (WGS) entry which is preliminary data.</text>
</comment>
<feature type="compositionally biased region" description="Low complexity" evidence="1">
    <location>
        <begin position="191"/>
        <end position="207"/>
    </location>
</feature>
<feature type="region of interest" description="Disordered" evidence="1">
    <location>
        <begin position="1"/>
        <end position="23"/>
    </location>
</feature>
<gene>
    <name evidence="2" type="ORF">CVIRNUC_006298</name>
</gene>
<dbReference type="EMBL" id="CAUYUE010000008">
    <property type="protein sequence ID" value="CAK0783103.1"/>
    <property type="molecule type" value="Genomic_DNA"/>
</dbReference>
<feature type="compositionally biased region" description="Polar residues" evidence="1">
    <location>
        <begin position="262"/>
        <end position="274"/>
    </location>
</feature>
<dbReference type="AlphaFoldDB" id="A0AAV1IB91"/>
<protein>
    <recommendedName>
        <fullName evidence="4">BZIP domain-containing protein</fullName>
    </recommendedName>
</protein>
<organism evidence="2 3">
    <name type="scientific">Coccomyxa viridis</name>
    <dbReference type="NCBI Taxonomy" id="1274662"/>
    <lineage>
        <taxon>Eukaryota</taxon>
        <taxon>Viridiplantae</taxon>
        <taxon>Chlorophyta</taxon>
        <taxon>core chlorophytes</taxon>
        <taxon>Trebouxiophyceae</taxon>
        <taxon>Trebouxiophyceae incertae sedis</taxon>
        <taxon>Coccomyxaceae</taxon>
        <taxon>Coccomyxa</taxon>
    </lineage>
</organism>
<feature type="region of interest" description="Disordered" evidence="1">
    <location>
        <begin position="654"/>
        <end position="690"/>
    </location>
</feature>
<evidence type="ECO:0008006" key="4">
    <source>
        <dbReference type="Google" id="ProtNLM"/>
    </source>
</evidence>
<sequence>MSEEPGSVSLGDYLNGLQSGSSGRSSVSLNSLLSEYLQEMQQLADGTLLPKGASENQLPAGRVPDSTAMALGAPNISDILMQPMEFFPISSCNSWALPGLSTLPSLQKMSIQGPEAAGETWQNGPALEWLAKIALPPTPAQELPAGPGGPRSLGAIAEEAEAAGMPMSSAGPSVPPMFLQTQQQQERHLAEQPAAPSASAAGQYQSPQPAAALGTSAAAPSPAAMPVYAAALPTSSVLRFSDLLNAPGGFSGNPLLRAIQPPASSTPFQITPWRQSEAREQPSSSHAMPASPDLPGMPTMPRAGSEAVTSPSGSHDDPSQDRDDFDGKGAKGRRSKEEIQKRNKEAQQRFRDRQKAKLKEAEDAAAELEAKLAVALEEKRQLQQRVTEFMQTLAERDELIAQLRAGTQLSQEDPGKNEGRYNCNLTLTVYPQQRVMLTPEDVAELGRKDMVQLWKDYVAALADLLPSNPSIQLAPAAAEHVIRLAREATALLLCVADSHPGIFKTLAACKLENTSSEFGEDSIEVWAAITKLLSLTWEQRRSLVQLRGVCLTALGTIIEERNRIHALLTAAMPAAVGARHAAAQYLKAHEGIEQLKVNLKKEHDLKVDYMTAVWINVLKPEQVARAMVHAYPWLPDIMAVAAVVAAEEGDPEALGHLRADSSGGPGAFVQSCGPRPDSEPRPPNYEGVAMKPARSAEKRLLVATPFAAQSPPAERAPVITSGVM</sequence>
<evidence type="ECO:0000313" key="2">
    <source>
        <dbReference type="EMBL" id="CAK0783103.1"/>
    </source>
</evidence>
<proteinExistence type="predicted"/>
<feature type="region of interest" description="Disordered" evidence="1">
    <location>
        <begin position="255"/>
        <end position="358"/>
    </location>
</feature>
<feature type="compositionally biased region" description="Low complexity" evidence="1">
    <location>
        <begin position="14"/>
        <end position="23"/>
    </location>
</feature>
<accession>A0AAV1IB91</accession>
<dbReference type="CDD" id="cd14686">
    <property type="entry name" value="bZIP"/>
    <property type="match status" value="1"/>
</dbReference>
<evidence type="ECO:0000256" key="1">
    <source>
        <dbReference type="SAM" id="MobiDB-lite"/>
    </source>
</evidence>
<feature type="region of interest" description="Disordered" evidence="1">
    <location>
        <begin position="162"/>
        <end position="207"/>
    </location>
</feature>
<dbReference type="Proteomes" id="UP001314263">
    <property type="component" value="Unassembled WGS sequence"/>
</dbReference>
<keyword evidence="3" id="KW-1185">Reference proteome</keyword>
<feature type="compositionally biased region" description="Basic and acidic residues" evidence="1">
    <location>
        <begin position="314"/>
        <end position="358"/>
    </location>
</feature>
<evidence type="ECO:0000313" key="3">
    <source>
        <dbReference type="Proteomes" id="UP001314263"/>
    </source>
</evidence>
<reference evidence="2 3" key="1">
    <citation type="submission" date="2023-10" db="EMBL/GenBank/DDBJ databases">
        <authorList>
            <person name="Maclean D."/>
            <person name="Macfadyen A."/>
        </authorList>
    </citation>
    <scope>NUCLEOTIDE SEQUENCE [LARGE SCALE GENOMIC DNA]</scope>
</reference>
<name>A0AAV1IB91_9CHLO</name>